<sequence>MGSFIVVVCVIWLLYLGVKMLTRTLYKTEPINAKPERDVWGRREGEGPLYRRVNRATKDEDDEGLFQSVNRRQQARTEEKDVNASAAFYQSREWRALRYQALKKYGGACSACGRSAAKHGVVIHVDHIRPRSKYPHLALRLDNLQLLCHECNLAKGNRDEIKWR</sequence>
<feature type="domain" description="HNH nuclease" evidence="5">
    <location>
        <begin position="97"/>
        <end position="153"/>
    </location>
</feature>
<dbReference type="PANTHER" id="PTHR41286">
    <property type="entry name" value="HNH NUCLEASE YAJD-RELATED"/>
    <property type="match status" value="1"/>
</dbReference>
<accession>A0A1Y6GC68</accession>
<dbReference type="RefSeq" id="WP_004867334.1">
    <property type="nucleotide sequence ID" value="NZ_ABDFAB020000010.1"/>
</dbReference>
<organism evidence="6 8">
    <name type="scientific">Raoultella ornithinolytica</name>
    <name type="common">Klebsiella ornithinolytica</name>
    <dbReference type="NCBI Taxonomy" id="54291"/>
    <lineage>
        <taxon>Bacteria</taxon>
        <taxon>Pseudomonadati</taxon>
        <taxon>Pseudomonadota</taxon>
        <taxon>Gammaproteobacteria</taxon>
        <taxon>Enterobacterales</taxon>
        <taxon>Enterobacteriaceae</taxon>
        <taxon>Klebsiella/Raoultella group</taxon>
        <taxon>Raoultella</taxon>
    </lineage>
</organism>
<dbReference type="GeneID" id="93752360"/>
<dbReference type="PaxDb" id="1286170-RORB6_22945"/>
<name>A0A1Y6GC68_RAOOR</name>
<evidence type="ECO:0000256" key="2">
    <source>
        <dbReference type="ARBA" id="ARBA00022801"/>
    </source>
</evidence>
<dbReference type="InterPro" id="IPR002711">
    <property type="entry name" value="HNH"/>
</dbReference>
<protein>
    <recommendedName>
        <fullName evidence="4">Putative HNH nuclease YajD</fullName>
    </recommendedName>
</protein>
<dbReference type="GO" id="GO:0016787">
    <property type="term" value="F:hydrolase activity"/>
    <property type="evidence" value="ECO:0007669"/>
    <property type="project" value="UniProtKB-KW"/>
</dbReference>
<dbReference type="Proteomes" id="UP000229713">
    <property type="component" value="Unassembled WGS sequence"/>
</dbReference>
<dbReference type="EMBL" id="CP145163">
    <property type="protein sequence ID" value="WWC12592.1"/>
    <property type="molecule type" value="Genomic_DNA"/>
</dbReference>
<evidence type="ECO:0000256" key="3">
    <source>
        <dbReference type="ARBA" id="ARBA00038412"/>
    </source>
</evidence>
<dbReference type="GO" id="GO:0008270">
    <property type="term" value="F:zinc ion binding"/>
    <property type="evidence" value="ECO:0007669"/>
    <property type="project" value="InterPro"/>
</dbReference>
<evidence type="ECO:0000256" key="4">
    <source>
        <dbReference type="ARBA" id="ARBA00040194"/>
    </source>
</evidence>
<dbReference type="EMBL" id="NKYI01000029">
    <property type="protein sequence ID" value="PIK82222.1"/>
    <property type="molecule type" value="Genomic_DNA"/>
</dbReference>
<reference evidence="7 9" key="2">
    <citation type="submission" date="2024-02" db="EMBL/GenBank/DDBJ databases">
        <title>Tn5403 promotes plasmid rearrangements and degradation of the Klebsiella pneumoniae carbapenemase (KPC) transposon Tn4401.</title>
        <authorList>
            <person name="Sheppard A.E."/>
            <person name="Barry K.E."/>
            <person name="Parikh H.I."/>
            <person name="Vegesana K."/>
            <person name="Sebra R."/>
            <person name="George S."/>
            <person name="Sanderson N.D."/>
            <person name="Stoesser N."/>
            <person name="Eyre D.W."/>
            <person name="Crook D.W."/>
            <person name="Walker A.S."/>
            <person name="Mathers A.J."/>
        </authorList>
    </citation>
    <scope>NUCLEOTIDE SEQUENCE [LARGE SCALE GENOMIC DNA]</scope>
    <source>
        <strain evidence="7 9">CAV1921</strain>
    </source>
</reference>
<comment type="similarity">
    <text evidence="3">Belongs to the HNH nuclease family.</text>
</comment>
<dbReference type="Gene3D" id="1.10.30.50">
    <property type="match status" value="1"/>
</dbReference>
<dbReference type="Pfam" id="PF01844">
    <property type="entry name" value="HNH"/>
    <property type="match status" value="1"/>
</dbReference>
<dbReference type="GO" id="GO:0004519">
    <property type="term" value="F:endonuclease activity"/>
    <property type="evidence" value="ECO:0007669"/>
    <property type="project" value="UniProtKB-KW"/>
</dbReference>
<dbReference type="CDD" id="cd00085">
    <property type="entry name" value="HNHc"/>
    <property type="match status" value="1"/>
</dbReference>
<dbReference type="SMART" id="SM00507">
    <property type="entry name" value="HNHc"/>
    <property type="match status" value="1"/>
</dbReference>
<dbReference type="eggNOG" id="COG1403">
    <property type="taxonomic scope" value="Bacteria"/>
</dbReference>
<keyword evidence="1" id="KW-0540">Nuclease</keyword>
<dbReference type="InterPro" id="IPR003615">
    <property type="entry name" value="HNH_nuc"/>
</dbReference>
<evidence type="ECO:0000313" key="7">
    <source>
        <dbReference type="EMBL" id="WWC12592.1"/>
    </source>
</evidence>
<reference evidence="6 8" key="1">
    <citation type="submission" date="2017-07" db="EMBL/GenBank/DDBJ databases">
        <title>Raoultella ornithinolytica strain HH3 draft genome.</title>
        <authorList>
            <person name="Duceppe M.-O."/>
            <person name="Huang H."/>
            <person name="Phipps-Todd B."/>
        </authorList>
    </citation>
    <scope>NUCLEOTIDE SEQUENCE [LARGE SCALE GENOMIC DNA]</scope>
    <source>
        <strain evidence="6 8">HH3</strain>
    </source>
</reference>
<evidence type="ECO:0000313" key="6">
    <source>
        <dbReference type="EMBL" id="PIK82222.1"/>
    </source>
</evidence>
<keyword evidence="9" id="KW-1185">Reference proteome</keyword>
<dbReference type="Proteomes" id="UP001350972">
    <property type="component" value="Chromosome"/>
</dbReference>
<dbReference type="PANTHER" id="PTHR41286:SF1">
    <property type="entry name" value="HNH NUCLEASE YAJD-RELATED"/>
    <property type="match status" value="1"/>
</dbReference>
<keyword evidence="2 7" id="KW-0378">Hydrolase</keyword>
<proteinExistence type="inferred from homology"/>
<gene>
    <name evidence="6" type="ORF">CFY86_23020</name>
    <name evidence="7" type="ORF">LM286_04345</name>
</gene>
<keyword evidence="6" id="KW-0255">Endonuclease</keyword>
<evidence type="ECO:0000313" key="9">
    <source>
        <dbReference type="Proteomes" id="UP001350972"/>
    </source>
</evidence>
<dbReference type="GO" id="GO:0003676">
    <property type="term" value="F:nucleic acid binding"/>
    <property type="evidence" value="ECO:0007669"/>
    <property type="project" value="InterPro"/>
</dbReference>
<evidence type="ECO:0000256" key="1">
    <source>
        <dbReference type="ARBA" id="ARBA00022722"/>
    </source>
</evidence>
<dbReference type="GO" id="GO:0005829">
    <property type="term" value="C:cytosol"/>
    <property type="evidence" value="ECO:0007669"/>
    <property type="project" value="TreeGrafter"/>
</dbReference>
<evidence type="ECO:0000259" key="5">
    <source>
        <dbReference type="SMART" id="SM00507"/>
    </source>
</evidence>
<evidence type="ECO:0000313" key="8">
    <source>
        <dbReference type="Proteomes" id="UP000229713"/>
    </source>
</evidence>
<dbReference type="AlphaFoldDB" id="A0A1Y6GC68"/>